<comment type="similarity">
    <text evidence="5">Belongs to the ABC-2 integral membrane protein family.</text>
</comment>
<dbReference type="KEGG" id="bsol:FSW04_03135"/>
<keyword evidence="5" id="KW-1003">Cell membrane</keyword>
<comment type="subcellular location">
    <subcellularLocation>
        <location evidence="5">Cell membrane</location>
        <topology evidence="5">Multi-pass membrane protein</topology>
    </subcellularLocation>
    <subcellularLocation>
        <location evidence="1">Membrane</location>
        <topology evidence="1">Multi-pass membrane protein</topology>
    </subcellularLocation>
</comment>
<feature type="transmembrane region" description="Helical" evidence="5">
    <location>
        <begin position="207"/>
        <end position="229"/>
    </location>
</feature>
<feature type="transmembrane region" description="Helical" evidence="5">
    <location>
        <begin position="57"/>
        <end position="74"/>
    </location>
</feature>
<protein>
    <recommendedName>
        <fullName evidence="5">Transport permease protein</fullName>
    </recommendedName>
</protein>
<evidence type="ECO:0000256" key="2">
    <source>
        <dbReference type="ARBA" id="ARBA00022692"/>
    </source>
</evidence>
<keyword evidence="8" id="KW-1185">Reference proteome</keyword>
<dbReference type="InterPro" id="IPR051784">
    <property type="entry name" value="Nod_factor_ABC_transporter"/>
</dbReference>
<name>A0A5B8U1I4_9ACTN</name>
<dbReference type="Pfam" id="PF01061">
    <property type="entry name" value="ABC2_membrane"/>
    <property type="match status" value="1"/>
</dbReference>
<dbReference type="OrthoDB" id="9255971at2"/>
<keyword evidence="2 5" id="KW-0812">Transmembrane</keyword>
<dbReference type="PROSITE" id="PS51012">
    <property type="entry name" value="ABC_TM2"/>
    <property type="match status" value="1"/>
</dbReference>
<proteinExistence type="inferred from homology"/>
<dbReference type="GO" id="GO:0140359">
    <property type="term" value="F:ABC-type transporter activity"/>
    <property type="evidence" value="ECO:0007669"/>
    <property type="project" value="InterPro"/>
</dbReference>
<keyword evidence="4 5" id="KW-0472">Membrane</keyword>
<feature type="transmembrane region" description="Helical" evidence="5">
    <location>
        <begin position="134"/>
        <end position="162"/>
    </location>
</feature>
<sequence length="296" mass="31819">MPVDLAGRRPRVGGLRRDARAGRRPAGAAVSLPPRLAATVALIRRDALIYTSYRGRLVTQSVGTVFTLALFYYVSKLVRVEPFHSPKEYFGFVVVGLVILQVLQSTLESPMQLRQELVAGTFERMALSPFGPTASVASLMIFPFALASIMSAVTLALAVVIFGVRLHWATVALAIPVGLLGALSFAPLTLLMSAVMLRFKQAPGASYIIALVSLSAGLYFPTSLLPGWIRWASEVQPFTPAVELLRHLLLGLPLTESTWVSLAKMVGFAIVGLPLAGAAVGMAIRSCRRNGTLVEY</sequence>
<dbReference type="EMBL" id="CP042430">
    <property type="protein sequence ID" value="QEC46675.1"/>
    <property type="molecule type" value="Genomic_DNA"/>
</dbReference>
<evidence type="ECO:0000256" key="4">
    <source>
        <dbReference type="ARBA" id="ARBA00023136"/>
    </source>
</evidence>
<evidence type="ECO:0000259" key="6">
    <source>
        <dbReference type="PROSITE" id="PS51012"/>
    </source>
</evidence>
<dbReference type="InterPro" id="IPR047817">
    <property type="entry name" value="ABC2_TM_bact-type"/>
</dbReference>
<feature type="transmembrane region" description="Helical" evidence="5">
    <location>
        <begin position="168"/>
        <end position="195"/>
    </location>
</feature>
<evidence type="ECO:0000313" key="7">
    <source>
        <dbReference type="EMBL" id="QEC46675.1"/>
    </source>
</evidence>
<dbReference type="InterPro" id="IPR013525">
    <property type="entry name" value="ABC2_TM"/>
</dbReference>
<evidence type="ECO:0000256" key="5">
    <source>
        <dbReference type="RuleBase" id="RU361157"/>
    </source>
</evidence>
<evidence type="ECO:0000256" key="1">
    <source>
        <dbReference type="ARBA" id="ARBA00004141"/>
    </source>
</evidence>
<dbReference type="PANTHER" id="PTHR43229:SF2">
    <property type="entry name" value="NODULATION PROTEIN J"/>
    <property type="match status" value="1"/>
</dbReference>
<evidence type="ECO:0000313" key="8">
    <source>
        <dbReference type="Proteomes" id="UP000321805"/>
    </source>
</evidence>
<dbReference type="InterPro" id="IPR000412">
    <property type="entry name" value="ABC_2_transport"/>
</dbReference>
<feature type="domain" description="ABC transmembrane type-2" evidence="6">
    <location>
        <begin position="55"/>
        <end position="283"/>
    </location>
</feature>
<feature type="transmembrane region" description="Helical" evidence="5">
    <location>
        <begin position="89"/>
        <end position="107"/>
    </location>
</feature>
<dbReference type="GO" id="GO:0043190">
    <property type="term" value="C:ATP-binding cassette (ABC) transporter complex"/>
    <property type="evidence" value="ECO:0007669"/>
    <property type="project" value="InterPro"/>
</dbReference>
<keyword evidence="5" id="KW-0813">Transport</keyword>
<organism evidence="7 8">
    <name type="scientific">Baekduia soli</name>
    <dbReference type="NCBI Taxonomy" id="496014"/>
    <lineage>
        <taxon>Bacteria</taxon>
        <taxon>Bacillati</taxon>
        <taxon>Actinomycetota</taxon>
        <taxon>Thermoleophilia</taxon>
        <taxon>Solirubrobacterales</taxon>
        <taxon>Baekduiaceae</taxon>
        <taxon>Baekduia</taxon>
    </lineage>
</organism>
<dbReference type="AlphaFoldDB" id="A0A5B8U1I4"/>
<dbReference type="Proteomes" id="UP000321805">
    <property type="component" value="Chromosome"/>
</dbReference>
<dbReference type="PIRSF" id="PIRSF006648">
    <property type="entry name" value="DrrB"/>
    <property type="match status" value="1"/>
</dbReference>
<keyword evidence="3 5" id="KW-1133">Transmembrane helix</keyword>
<feature type="transmembrane region" description="Helical" evidence="5">
    <location>
        <begin position="262"/>
        <end position="284"/>
    </location>
</feature>
<dbReference type="PANTHER" id="PTHR43229">
    <property type="entry name" value="NODULATION PROTEIN J"/>
    <property type="match status" value="1"/>
</dbReference>
<gene>
    <name evidence="7" type="ORF">FSW04_03135</name>
</gene>
<accession>A0A5B8U1I4</accession>
<dbReference type="PRINTS" id="PR00164">
    <property type="entry name" value="ABC2TRNSPORT"/>
</dbReference>
<evidence type="ECO:0000256" key="3">
    <source>
        <dbReference type="ARBA" id="ARBA00022989"/>
    </source>
</evidence>
<reference evidence="7 8" key="1">
    <citation type="journal article" date="2018" name="J. Microbiol.">
        <title>Baekduia soli gen. nov., sp. nov., a novel bacterium isolated from the soil of Baekdu Mountain and proposal of a novel family name, Baekduiaceae fam. nov.</title>
        <authorList>
            <person name="An D.S."/>
            <person name="Siddiqi M.Z."/>
            <person name="Kim K.H."/>
            <person name="Yu H.S."/>
            <person name="Im W.T."/>
        </authorList>
    </citation>
    <scope>NUCLEOTIDE SEQUENCE [LARGE SCALE GENOMIC DNA]</scope>
    <source>
        <strain evidence="7 8">BR7-21</strain>
    </source>
</reference>